<keyword evidence="4" id="KW-1185">Reference proteome</keyword>
<dbReference type="GO" id="GO:0005634">
    <property type="term" value="C:nucleus"/>
    <property type="evidence" value="ECO:0007669"/>
    <property type="project" value="TreeGrafter"/>
</dbReference>
<reference evidence="3 4" key="1">
    <citation type="submission" date="2020-06" db="EMBL/GenBank/DDBJ databases">
        <authorList>
            <consortium name="Wellcome Sanger Institute Data Sharing"/>
        </authorList>
    </citation>
    <scope>NUCLEOTIDE SEQUENCE [LARGE SCALE GENOMIC DNA]</scope>
</reference>
<evidence type="ECO:0000313" key="4">
    <source>
        <dbReference type="Proteomes" id="UP000694580"/>
    </source>
</evidence>
<reference evidence="3" key="3">
    <citation type="submission" date="2025-09" db="UniProtKB">
        <authorList>
            <consortium name="Ensembl"/>
        </authorList>
    </citation>
    <scope>IDENTIFICATION</scope>
</reference>
<dbReference type="Ensembl" id="ENSDCDT00010004469.1">
    <property type="protein sequence ID" value="ENSDCDP00010004315.1"/>
    <property type="gene ID" value="ENSDCDG00010001906.1"/>
</dbReference>
<evidence type="ECO:0000256" key="1">
    <source>
        <dbReference type="ARBA" id="ARBA00010984"/>
    </source>
</evidence>
<dbReference type="GeneID" id="114784717"/>
<comment type="similarity">
    <text evidence="1">Belongs to the FAM53 family.</text>
</comment>
<evidence type="ECO:0000256" key="2">
    <source>
        <dbReference type="SAM" id="MobiDB-lite"/>
    </source>
</evidence>
<proteinExistence type="inferred from homology"/>
<reference evidence="3" key="2">
    <citation type="submission" date="2025-08" db="UniProtKB">
        <authorList>
            <consortium name="Ensembl"/>
        </authorList>
    </citation>
    <scope>IDENTIFICATION</scope>
</reference>
<dbReference type="InterPro" id="IPR029356">
    <property type="entry name" value="FAM53"/>
</dbReference>
<protein>
    <recommendedName>
        <fullName evidence="5">Protein FAM53B</fullName>
    </recommendedName>
</protein>
<dbReference type="PANTHER" id="PTHR28567:SF1">
    <property type="entry name" value="PROTEIN FAM53B"/>
    <property type="match status" value="1"/>
</dbReference>
<dbReference type="RefSeq" id="XP_028826167.1">
    <property type="nucleotide sequence ID" value="XM_028970334.1"/>
</dbReference>
<dbReference type="GeneTree" id="ENSGT00530000063371"/>
<evidence type="ECO:0008006" key="5">
    <source>
        <dbReference type="Google" id="ProtNLM"/>
    </source>
</evidence>
<organism evidence="3 4">
    <name type="scientific">Denticeps clupeoides</name>
    <name type="common">denticle herring</name>
    <dbReference type="NCBI Taxonomy" id="299321"/>
    <lineage>
        <taxon>Eukaryota</taxon>
        <taxon>Metazoa</taxon>
        <taxon>Chordata</taxon>
        <taxon>Craniata</taxon>
        <taxon>Vertebrata</taxon>
        <taxon>Euteleostomi</taxon>
        <taxon>Actinopterygii</taxon>
        <taxon>Neopterygii</taxon>
        <taxon>Teleostei</taxon>
        <taxon>Clupei</taxon>
        <taxon>Clupeiformes</taxon>
        <taxon>Denticipitoidei</taxon>
        <taxon>Denticipitidae</taxon>
        <taxon>Denticeps</taxon>
    </lineage>
</organism>
<feature type="region of interest" description="Disordered" evidence="2">
    <location>
        <begin position="235"/>
        <end position="305"/>
    </location>
</feature>
<dbReference type="AlphaFoldDB" id="A0AAY4A8F9"/>
<gene>
    <name evidence="3" type="primary">FAM53B</name>
</gene>
<sequence>MCVAMVIIQTKSLEKKGVDDVTSKESHLELCKPATMSQGAALFSFGIMAAETSRWRDVGQSCGIQQHPVGSSLENLWDSVPESCQGPTAGTVWGPPSTISSLLQNLSLSESGTSLSTAPPSKRQCRSLSCSDDLTSGCRSPWRPQGSRVWTAVEKRRCHSGGSVAQRGGAAATMTHSHMGFPGMQRSSSFSLPARSNTLELPCFSSQQRLPFTGLLTSPCSSEPPRNLYFSHEQICHPEPQGPSDASSSPDSTPELGRRSGQGGLSRSRSQPCVLNDKKIGIKRRRPADTRKQRPSLDLAKMTQKQRNFQSLSCPGISGDDCCQLGPSPTLFTSTHQCKTDFVCACSKGKEHRRTSTEDQRLGEDLSIEEQDRFGDLISGTTNGKDQEPLWEGLCESRRELCLLGGELDIEQIERN</sequence>
<dbReference type="Proteomes" id="UP000694580">
    <property type="component" value="Chromosome 2"/>
</dbReference>
<evidence type="ECO:0000313" key="3">
    <source>
        <dbReference type="Ensembl" id="ENSDCDP00010004315.1"/>
    </source>
</evidence>
<dbReference type="PANTHER" id="PTHR28567">
    <property type="entry name" value="PROTEIN FAM53A-LIKE ISOFORM X1"/>
    <property type="match status" value="1"/>
</dbReference>
<accession>A0AAY4A8F9</accession>
<dbReference type="Pfam" id="PF15242">
    <property type="entry name" value="FAM53"/>
    <property type="match status" value="1"/>
</dbReference>
<dbReference type="GO" id="GO:0006606">
    <property type="term" value="P:protein import into nucleus"/>
    <property type="evidence" value="ECO:0007669"/>
    <property type="project" value="TreeGrafter"/>
</dbReference>
<feature type="compositionally biased region" description="Low complexity" evidence="2">
    <location>
        <begin position="243"/>
        <end position="252"/>
    </location>
</feature>
<dbReference type="GO" id="GO:0090263">
    <property type="term" value="P:positive regulation of canonical Wnt signaling pathway"/>
    <property type="evidence" value="ECO:0007669"/>
    <property type="project" value="TreeGrafter"/>
</dbReference>
<name>A0AAY4A8F9_9TELE</name>